<reference evidence="1" key="1">
    <citation type="submission" date="2021-10" db="EMBL/GenBank/DDBJ databases">
        <title>Tropical sea cucumber genome reveals ecological adaptation and Cuvierian tubules defense mechanism.</title>
        <authorList>
            <person name="Chen T."/>
        </authorList>
    </citation>
    <scope>NUCLEOTIDE SEQUENCE</scope>
    <source>
        <strain evidence="1">Nanhai2018</strain>
        <tissue evidence="1">Muscle</tissue>
    </source>
</reference>
<organism evidence="1 2">
    <name type="scientific">Holothuria leucospilota</name>
    <name type="common">Black long sea cucumber</name>
    <name type="synonym">Mertensiothuria leucospilota</name>
    <dbReference type="NCBI Taxonomy" id="206669"/>
    <lineage>
        <taxon>Eukaryota</taxon>
        <taxon>Metazoa</taxon>
        <taxon>Echinodermata</taxon>
        <taxon>Eleutherozoa</taxon>
        <taxon>Echinozoa</taxon>
        <taxon>Holothuroidea</taxon>
        <taxon>Aspidochirotacea</taxon>
        <taxon>Aspidochirotida</taxon>
        <taxon>Holothuriidae</taxon>
        <taxon>Holothuria</taxon>
    </lineage>
</organism>
<protein>
    <submittedName>
        <fullName evidence="1">Uncharacterized protein</fullName>
    </submittedName>
</protein>
<dbReference type="OrthoDB" id="9973264at2759"/>
<evidence type="ECO:0000313" key="1">
    <source>
        <dbReference type="EMBL" id="KAJ8041947.1"/>
    </source>
</evidence>
<sequence>MPQSRDLDEVLRLCRNDGVKLFGRICTTKGPQHQPVQFSDSLGRKTAFLFGPTTVNNMRLEQTYEFLLHLGLIPEYIHLKACVQKAAYWLVLLKNSCNPGSGYISAPILPATWDGLKTFITHFYPFAKESVLQHWATITSVSIETFEKEAGFKFIHALKEIHGPMYMSYSKFCKLGKPVKAWQVRLFLYCELRILELFHGDGFTYSQDGMRGEEEFIAPNYTFRDLRDEDIILIPLEVNIPQHVHDNASECSKRIANV</sequence>
<comment type="caution">
    <text evidence="1">The sequence shown here is derived from an EMBL/GenBank/DDBJ whole genome shotgun (WGS) entry which is preliminary data.</text>
</comment>
<accession>A0A9Q1CBN2</accession>
<evidence type="ECO:0000313" key="2">
    <source>
        <dbReference type="Proteomes" id="UP001152320"/>
    </source>
</evidence>
<dbReference type="AlphaFoldDB" id="A0A9Q1CBN2"/>
<keyword evidence="2" id="KW-1185">Reference proteome</keyword>
<dbReference type="EMBL" id="JAIZAY010000005">
    <property type="protein sequence ID" value="KAJ8041947.1"/>
    <property type="molecule type" value="Genomic_DNA"/>
</dbReference>
<proteinExistence type="predicted"/>
<name>A0A9Q1CBN2_HOLLE</name>
<dbReference type="Proteomes" id="UP001152320">
    <property type="component" value="Chromosome 5"/>
</dbReference>
<gene>
    <name evidence="1" type="ORF">HOLleu_12889</name>
</gene>